<sequence>MAVEDGWDLQGWIPAGGALYPGGNREVWLMPQAYVAAAATSPSPNPLFRSSRLFVSYSAGRPNRNNRQHGGSPHWYVPNISHFVLPFHADRLSSAVLDGGTGFLKAGYAGQNFPDHQYPSIVGRPILRTEESQSLGNDIKLKDIMCGDEAAAARSMLQISYPMENGIVKRWEDMQHLWDYTFFDKMNVNPQGRNILLTEPPMNPLKNREQMCEVMFERYQFGGVYVAIQAVLALYAQGLSSGVVVDSGDGVTHIVPVYESTVLNHLTRRLDVAGRDVTRNLIGLLLRRGYALNRTADFETVRGIKEKLCYVSYDLALDQRLSEDTTTLVESYTLPDGRVIRVGSERFEAPECLFQPHLVDVEQPGIAEFLFNTIQAADVDIRSSLYRAIVLSGGSSMYPGLPSRMEKEIKQLWLTKVLGGNPERLGKFKVRIEDPPRRRHMVFLGGAVLANIMADKENMWVTKQEWEEQGARALEKLGAR</sequence>
<dbReference type="Pfam" id="PF00022">
    <property type="entry name" value="Actin"/>
    <property type="match status" value="1"/>
</dbReference>
<dbReference type="FunFam" id="3.30.420.40:FF:000050">
    <property type="entry name" value="Actin, alpha skeletal muscle"/>
    <property type="match status" value="1"/>
</dbReference>
<evidence type="ECO:0008006" key="10">
    <source>
        <dbReference type="Google" id="ProtNLM"/>
    </source>
</evidence>
<organism evidence="8 9">
    <name type="scientific">Hortaea werneckii</name>
    <name type="common">Black yeast</name>
    <name type="synonym">Cladosporium werneckii</name>
    <dbReference type="NCBI Taxonomy" id="91943"/>
    <lineage>
        <taxon>Eukaryota</taxon>
        <taxon>Fungi</taxon>
        <taxon>Dikarya</taxon>
        <taxon>Ascomycota</taxon>
        <taxon>Pezizomycotina</taxon>
        <taxon>Dothideomycetes</taxon>
        <taxon>Dothideomycetidae</taxon>
        <taxon>Mycosphaerellales</taxon>
        <taxon>Teratosphaeriaceae</taxon>
        <taxon>Hortaea</taxon>
    </lineage>
</organism>
<dbReference type="AlphaFoldDB" id="A0A3M7F3P0"/>
<comment type="caution">
    <text evidence="8">The sequence shown here is derived from an EMBL/GenBank/DDBJ whole genome shotgun (WGS) entry which is preliminary data.</text>
</comment>
<evidence type="ECO:0000256" key="7">
    <source>
        <dbReference type="ARBA" id="ARBA00023212"/>
    </source>
</evidence>
<dbReference type="PRINTS" id="PR00190">
    <property type="entry name" value="ACTIN"/>
</dbReference>
<evidence type="ECO:0000256" key="1">
    <source>
        <dbReference type="ARBA" id="ARBA00004245"/>
    </source>
</evidence>
<dbReference type="InterPro" id="IPR004000">
    <property type="entry name" value="Actin"/>
</dbReference>
<dbReference type="GO" id="GO:0003779">
    <property type="term" value="F:actin binding"/>
    <property type="evidence" value="ECO:0007669"/>
    <property type="project" value="UniProtKB-KW"/>
</dbReference>
<reference evidence="8 9" key="1">
    <citation type="journal article" date="2018" name="BMC Genomics">
        <title>Genomic evidence for intraspecific hybridization in a clonal and extremely halotolerant yeast.</title>
        <authorList>
            <person name="Gostincar C."/>
            <person name="Stajich J.E."/>
            <person name="Zupancic J."/>
            <person name="Zalar P."/>
            <person name="Gunde-Cimerman N."/>
        </authorList>
    </citation>
    <scope>NUCLEOTIDE SEQUENCE [LARGE SCALE GENOMIC DNA]</scope>
    <source>
        <strain evidence="8 9">EXF-10513</strain>
    </source>
</reference>
<protein>
    <recommendedName>
        <fullName evidence="10">Actin-related protein 2</fullName>
    </recommendedName>
</protein>
<evidence type="ECO:0000313" key="8">
    <source>
        <dbReference type="EMBL" id="RMY82964.1"/>
    </source>
</evidence>
<dbReference type="InterPro" id="IPR020902">
    <property type="entry name" value="Actin/actin-like_CS"/>
</dbReference>
<evidence type="ECO:0000256" key="4">
    <source>
        <dbReference type="ARBA" id="ARBA00022741"/>
    </source>
</evidence>
<comment type="similarity">
    <text evidence="2">Belongs to the actin family. ARP2 subfamily.</text>
</comment>
<comment type="subcellular location">
    <subcellularLocation>
        <location evidence="1">Cytoplasm</location>
        <location evidence="1">Cytoskeleton</location>
    </subcellularLocation>
</comment>
<name>A0A3M7F3P0_HORWE</name>
<dbReference type="VEuPathDB" id="FungiDB:BTJ68_04397"/>
<dbReference type="PANTHER" id="PTHR11937">
    <property type="entry name" value="ACTIN"/>
    <property type="match status" value="1"/>
</dbReference>
<dbReference type="EMBL" id="QWIO01000878">
    <property type="protein sequence ID" value="RMY82964.1"/>
    <property type="molecule type" value="Genomic_DNA"/>
</dbReference>
<evidence type="ECO:0000256" key="3">
    <source>
        <dbReference type="ARBA" id="ARBA00022490"/>
    </source>
</evidence>
<dbReference type="GO" id="GO:0005524">
    <property type="term" value="F:ATP binding"/>
    <property type="evidence" value="ECO:0007669"/>
    <property type="project" value="UniProtKB-KW"/>
</dbReference>
<evidence type="ECO:0000256" key="2">
    <source>
        <dbReference type="ARBA" id="ARBA00010121"/>
    </source>
</evidence>
<dbReference type="SUPFAM" id="SSF53067">
    <property type="entry name" value="Actin-like ATPase domain"/>
    <property type="match status" value="2"/>
</dbReference>
<dbReference type="PROSITE" id="PS01132">
    <property type="entry name" value="ACTINS_ACT_LIKE"/>
    <property type="match status" value="1"/>
</dbReference>
<keyword evidence="5" id="KW-0067">ATP-binding</keyword>
<dbReference type="GO" id="GO:0005856">
    <property type="term" value="C:cytoskeleton"/>
    <property type="evidence" value="ECO:0007669"/>
    <property type="project" value="UniProtKB-SubCell"/>
</dbReference>
<gene>
    <name evidence="8" type="ORF">D0864_07931</name>
</gene>
<keyword evidence="3" id="KW-0963">Cytoplasm</keyword>
<dbReference type="Proteomes" id="UP000269539">
    <property type="component" value="Unassembled WGS sequence"/>
</dbReference>
<evidence type="ECO:0000256" key="6">
    <source>
        <dbReference type="ARBA" id="ARBA00023203"/>
    </source>
</evidence>
<keyword evidence="4" id="KW-0547">Nucleotide-binding</keyword>
<dbReference type="CDD" id="cd10220">
    <property type="entry name" value="ASKHA_NBD_Arp2"/>
    <property type="match status" value="1"/>
</dbReference>
<keyword evidence="6" id="KW-0009">Actin-binding</keyword>
<evidence type="ECO:0000313" key="9">
    <source>
        <dbReference type="Proteomes" id="UP000269539"/>
    </source>
</evidence>
<keyword evidence="7" id="KW-0206">Cytoskeleton</keyword>
<evidence type="ECO:0000256" key="5">
    <source>
        <dbReference type="ARBA" id="ARBA00022840"/>
    </source>
</evidence>
<proteinExistence type="inferred from homology"/>
<dbReference type="GO" id="GO:0034314">
    <property type="term" value="P:Arp2/3 complex-mediated actin nucleation"/>
    <property type="evidence" value="ECO:0007669"/>
    <property type="project" value="UniProtKB-ARBA"/>
</dbReference>
<dbReference type="SMART" id="SM00268">
    <property type="entry name" value="ACTIN"/>
    <property type="match status" value="1"/>
</dbReference>
<dbReference type="FunFam" id="3.90.640.10:FF:000005">
    <property type="entry name" value="Actin-related protein 2"/>
    <property type="match status" value="1"/>
</dbReference>
<dbReference type="Gene3D" id="3.30.420.40">
    <property type="match status" value="2"/>
</dbReference>
<dbReference type="InterPro" id="IPR043129">
    <property type="entry name" value="ATPase_NBD"/>
</dbReference>
<dbReference type="Gene3D" id="3.90.640.10">
    <property type="entry name" value="Actin, Chain A, domain 4"/>
    <property type="match status" value="1"/>
</dbReference>
<accession>A0A3M7F3P0</accession>